<sequence length="111" mass="12763">MSRLPQEIIMIVAAKKRIEEDGIKMKAFESCIIPWIYQWRDSMSIKNDPTVCRLGNLVASINDGPYCHTSFILTSVKRVCSRLRGEVSLGNEGELYHPRSYRKNKKTSEVE</sequence>
<proteinExistence type="predicted"/>
<gene>
    <name evidence="1" type="ORF">KOM_12_167</name>
</gene>
<reference evidence="1" key="1">
    <citation type="submission" date="2021-06" db="EMBL/GenBank/DDBJ databases">
        <authorList>
            <person name="Rolland C."/>
        </authorList>
    </citation>
    <scope>NUCLEOTIDE SEQUENCE</scope>
    <source>
        <strain evidence="1">347.936635</strain>
    </source>
</reference>
<protein>
    <submittedName>
        <fullName evidence="1">Uncharacterized protein</fullName>
    </submittedName>
</protein>
<accession>A0A8F8KP11</accession>
<dbReference type="EMBL" id="MZ420154">
    <property type="protein sequence ID" value="QYA18436.1"/>
    <property type="molecule type" value="Genomic_DNA"/>
</dbReference>
<organism evidence="1">
    <name type="scientific">Clandestinovirus</name>
    <dbReference type="NCBI Taxonomy" id="2831644"/>
    <lineage>
        <taxon>Viruses</taxon>
    </lineage>
</organism>
<name>A0A8F8KP11_9VIRU</name>
<evidence type="ECO:0000313" key="1">
    <source>
        <dbReference type="EMBL" id="QYA18436.1"/>
    </source>
</evidence>